<gene>
    <name evidence="1" type="ORF">SAMN04487943_105217</name>
</gene>
<dbReference type="RefSeq" id="WP_175495411.1">
    <property type="nucleotide sequence ID" value="NZ_FOTR01000005.1"/>
</dbReference>
<sequence length="55" mass="6220">MVTSLYMVSLTILLAFLVLSAVEKITSRRKKLKVEMNLETPNTQVQPVIAGKKMR</sequence>
<dbReference type="AlphaFoldDB" id="A0A1I4LUY6"/>
<evidence type="ECO:0000313" key="2">
    <source>
        <dbReference type="Proteomes" id="UP000198565"/>
    </source>
</evidence>
<dbReference type="Proteomes" id="UP000198565">
    <property type="component" value="Unassembled WGS sequence"/>
</dbReference>
<name>A0A1I4LUY6_9BACI</name>
<proteinExistence type="predicted"/>
<accession>A0A1I4LUY6</accession>
<reference evidence="2" key="1">
    <citation type="submission" date="2016-10" db="EMBL/GenBank/DDBJ databases">
        <authorList>
            <person name="Varghese N."/>
            <person name="Submissions S."/>
        </authorList>
    </citation>
    <scope>NUCLEOTIDE SEQUENCE [LARGE SCALE GENOMIC DNA]</scope>
    <source>
        <strain evidence="2">CGMCC 1.4250</strain>
    </source>
</reference>
<organism evidence="1 2">
    <name type="scientific">Gracilibacillus orientalis</name>
    <dbReference type="NCBI Taxonomy" id="334253"/>
    <lineage>
        <taxon>Bacteria</taxon>
        <taxon>Bacillati</taxon>
        <taxon>Bacillota</taxon>
        <taxon>Bacilli</taxon>
        <taxon>Bacillales</taxon>
        <taxon>Bacillaceae</taxon>
        <taxon>Gracilibacillus</taxon>
    </lineage>
</organism>
<keyword evidence="2" id="KW-1185">Reference proteome</keyword>
<evidence type="ECO:0000313" key="1">
    <source>
        <dbReference type="EMBL" id="SFL94696.1"/>
    </source>
</evidence>
<protein>
    <submittedName>
        <fullName evidence="1">Uncharacterized protein</fullName>
    </submittedName>
</protein>
<dbReference type="EMBL" id="FOTR01000005">
    <property type="protein sequence ID" value="SFL94696.1"/>
    <property type="molecule type" value="Genomic_DNA"/>
</dbReference>